<dbReference type="InterPro" id="IPR036515">
    <property type="entry name" value="Transposase_17_sf"/>
</dbReference>
<feature type="compositionally biased region" description="Polar residues" evidence="1">
    <location>
        <begin position="90"/>
        <end position="103"/>
    </location>
</feature>
<evidence type="ECO:0000313" key="3">
    <source>
        <dbReference type="Proteomes" id="UP001629953"/>
    </source>
</evidence>
<dbReference type="SUPFAM" id="SSF143422">
    <property type="entry name" value="Transposase IS200-like"/>
    <property type="match status" value="1"/>
</dbReference>
<organism evidence="2 3">
    <name type="scientific">Celerinatantimonas yamalensis</name>
    <dbReference type="NCBI Taxonomy" id="559956"/>
    <lineage>
        <taxon>Bacteria</taxon>
        <taxon>Pseudomonadati</taxon>
        <taxon>Pseudomonadota</taxon>
        <taxon>Gammaproteobacteria</taxon>
        <taxon>Celerinatantimonadaceae</taxon>
        <taxon>Celerinatantimonas</taxon>
    </lineage>
</organism>
<keyword evidence="3" id="KW-1185">Reference proteome</keyword>
<sequence>MSDQWRERLADLSWFMRALNESIAREANFEDRCTGRFWEERFKSQALLDEQALADCMAYVDLNPIRASMAQTPEQSEHTSAKKRIKDVQKTPTESTTPYQPTTLFPFVGNPREPMPQGLPFKLSDYLELLDWTGRIIRIDNA</sequence>
<gene>
    <name evidence="2" type="ORF">ABUE30_08975</name>
</gene>
<protein>
    <recommendedName>
        <fullName evidence="4">Transposase</fullName>
    </recommendedName>
</protein>
<dbReference type="PANTHER" id="PTHR34322:SF2">
    <property type="entry name" value="TRANSPOSASE IS200-LIKE DOMAIN-CONTAINING PROTEIN"/>
    <property type="match status" value="1"/>
</dbReference>
<dbReference type="EMBL" id="JBEQCT010000003">
    <property type="protein sequence ID" value="MFM2485193.1"/>
    <property type="molecule type" value="Genomic_DNA"/>
</dbReference>
<evidence type="ECO:0008006" key="4">
    <source>
        <dbReference type="Google" id="ProtNLM"/>
    </source>
</evidence>
<dbReference type="Proteomes" id="UP001629953">
    <property type="component" value="Unassembled WGS sequence"/>
</dbReference>
<reference evidence="2 3" key="1">
    <citation type="journal article" date="2013" name="Int. J. Syst. Evol. Microbiol.">
        <title>Celerinatantimonas yamalensis sp. nov., a cold-adapted diazotrophic bacterium from a cold permafrost brine.</title>
        <authorList>
            <person name="Shcherbakova V."/>
            <person name="Chuvilskaya N."/>
            <person name="Rivkina E."/>
            <person name="Demidov N."/>
            <person name="Uchaeva V."/>
            <person name="Suetin S."/>
            <person name="Suzina N."/>
            <person name="Gilichinsky D."/>
        </authorList>
    </citation>
    <scope>NUCLEOTIDE SEQUENCE [LARGE SCALE GENOMIC DNA]</scope>
    <source>
        <strain evidence="2 3">C7</strain>
    </source>
</reference>
<comment type="caution">
    <text evidence="2">The sequence shown here is derived from an EMBL/GenBank/DDBJ whole genome shotgun (WGS) entry which is preliminary data.</text>
</comment>
<feature type="region of interest" description="Disordered" evidence="1">
    <location>
        <begin position="69"/>
        <end position="108"/>
    </location>
</feature>
<accession>A0ABW9G829</accession>
<evidence type="ECO:0000313" key="2">
    <source>
        <dbReference type="EMBL" id="MFM2485193.1"/>
    </source>
</evidence>
<evidence type="ECO:0000256" key="1">
    <source>
        <dbReference type="SAM" id="MobiDB-lite"/>
    </source>
</evidence>
<name>A0ABW9G829_9GAMM</name>
<proteinExistence type="predicted"/>
<dbReference type="Gene3D" id="3.30.70.1290">
    <property type="entry name" value="Transposase IS200-like"/>
    <property type="match status" value="1"/>
</dbReference>
<dbReference type="PANTHER" id="PTHR34322">
    <property type="entry name" value="TRANSPOSASE, Y1_TNP DOMAIN-CONTAINING"/>
    <property type="match status" value="1"/>
</dbReference>